<evidence type="ECO:0000256" key="4">
    <source>
        <dbReference type="SAM" id="MobiDB-lite"/>
    </source>
</evidence>
<dbReference type="InterPro" id="IPR020806">
    <property type="entry name" value="PKS_PP-bd"/>
</dbReference>
<keyword evidence="2" id="KW-0596">Phosphopantetheine</keyword>
<name>A0A243RAP0_9ACTN</name>
<evidence type="ECO:0000256" key="2">
    <source>
        <dbReference type="ARBA" id="ARBA00022450"/>
    </source>
</evidence>
<dbReference type="PROSITE" id="PS50075">
    <property type="entry name" value="CARRIER"/>
    <property type="match status" value="1"/>
</dbReference>
<dbReference type="InterPro" id="IPR009081">
    <property type="entry name" value="PP-bd_ACP"/>
</dbReference>
<evidence type="ECO:0000256" key="3">
    <source>
        <dbReference type="ARBA" id="ARBA00022553"/>
    </source>
</evidence>
<gene>
    <name evidence="6" type="ORF">CA984_32640</name>
</gene>
<proteinExistence type="predicted"/>
<dbReference type="Proteomes" id="UP000194761">
    <property type="component" value="Unassembled WGS sequence"/>
</dbReference>
<dbReference type="AlphaFoldDB" id="A0A243RAP0"/>
<feature type="domain" description="Carrier" evidence="5">
    <location>
        <begin position="25"/>
        <end position="100"/>
    </location>
</feature>
<dbReference type="InterPro" id="IPR036736">
    <property type="entry name" value="ACP-like_sf"/>
</dbReference>
<dbReference type="GO" id="GO:0043041">
    <property type="term" value="P:amino acid activation for nonribosomal peptide biosynthetic process"/>
    <property type="evidence" value="ECO:0007669"/>
    <property type="project" value="TreeGrafter"/>
</dbReference>
<evidence type="ECO:0000259" key="5">
    <source>
        <dbReference type="PROSITE" id="PS50075"/>
    </source>
</evidence>
<dbReference type="GO" id="GO:0031177">
    <property type="term" value="F:phosphopantetheine binding"/>
    <property type="evidence" value="ECO:0007669"/>
    <property type="project" value="InterPro"/>
</dbReference>
<dbReference type="GO" id="GO:0072330">
    <property type="term" value="P:monocarboxylic acid biosynthetic process"/>
    <property type="evidence" value="ECO:0007669"/>
    <property type="project" value="UniProtKB-ARBA"/>
</dbReference>
<dbReference type="RefSeq" id="WP_133061839.1">
    <property type="nucleotide sequence ID" value="NZ_NGFP01000204.1"/>
</dbReference>
<protein>
    <recommendedName>
        <fullName evidence="5">Carrier domain-containing protein</fullName>
    </recommendedName>
</protein>
<reference evidence="6 7" key="1">
    <citation type="submission" date="2017-05" db="EMBL/GenBank/DDBJ databases">
        <title>Biotechnological potential of actinobacteria isolated from South African environments.</title>
        <authorList>
            <person name="Le Roes-Hill M."/>
            <person name="Prins A."/>
            <person name="Durrell K.A."/>
        </authorList>
    </citation>
    <scope>NUCLEOTIDE SEQUENCE [LARGE SCALE GENOMIC DNA]</scope>
    <source>
        <strain evidence="6">M26</strain>
    </source>
</reference>
<dbReference type="Pfam" id="PF00550">
    <property type="entry name" value="PP-binding"/>
    <property type="match status" value="1"/>
</dbReference>
<keyword evidence="7" id="KW-1185">Reference proteome</keyword>
<dbReference type="GO" id="GO:0044550">
    <property type="term" value="P:secondary metabolite biosynthetic process"/>
    <property type="evidence" value="ECO:0007669"/>
    <property type="project" value="TreeGrafter"/>
</dbReference>
<comment type="cofactor">
    <cofactor evidence="1">
        <name>pantetheine 4'-phosphate</name>
        <dbReference type="ChEBI" id="CHEBI:47942"/>
    </cofactor>
</comment>
<dbReference type="FunFam" id="1.10.1200.10:FF:000016">
    <property type="entry name" value="Non-ribosomal peptide synthase"/>
    <property type="match status" value="1"/>
</dbReference>
<dbReference type="Gene3D" id="1.10.1200.10">
    <property type="entry name" value="ACP-like"/>
    <property type="match status" value="1"/>
</dbReference>
<evidence type="ECO:0000313" key="7">
    <source>
        <dbReference type="Proteomes" id="UP000194761"/>
    </source>
</evidence>
<feature type="region of interest" description="Disordered" evidence="4">
    <location>
        <begin position="1"/>
        <end position="27"/>
    </location>
</feature>
<dbReference type="PANTHER" id="PTHR45527">
    <property type="entry name" value="NONRIBOSOMAL PEPTIDE SYNTHETASE"/>
    <property type="match status" value="1"/>
</dbReference>
<keyword evidence="3" id="KW-0597">Phosphoprotein</keyword>
<feature type="non-terminal residue" evidence="6">
    <location>
        <position position="1"/>
    </location>
</feature>
<evidence type="ECO:0000256" key="1">
    <source>
        <dbReference type="ARBA" id="ARBA00001957"/>
    </source>
</evidence>
<accession>A0A243RAP0</accession>
<dbReference type="EMBL" id="NGFP01000204">
    <property type="protein sequence ID" value="OUC91716.1"/>
    <property type="molecule type" value="Genomic_DNA"/>
</dbReference>
<dbReference type="GO" id="GO:0005737">
    <property type="term" value="C:cytoplasm"/>
    <property type="evidence" value="ECO:0007669"/>
    <property type="project" value="TreeGrafter"/>
</dbReference>
<dbReference type="PANTHER" id="PTHR45527:SF1">
    <property type="entry name" value="FATTY ACID SYNTHASE"/>
    <property type="match status" value="1"/>
</dbReference>
<feature type="compositionally biased region" description="Basic and acidic residues" evidence="4">
    <location>
        <begin position="1"/>
        <end position="12"/>
    </location>
</feature>
<comment type="caution">
    <text evidence="6">The sequence shown here is derived from an EMBL/GenBank/DDBJ whole genome shotgun (WGS) entry which is preliminary data.</text>
</comment>
<sequence length="110" mass="11652">TLSSGKVDREALPEPVDAPEAGRVAPATDPERLVATVWAAVLERAAVWADDDFFALGGHSFAATRVVGRLRDTLDLAVPVRLLFERPVLADFAAGLEELLIAKLMGGSDA</sequence>
<evidence type="ECO:0000313" key="6">
    <source>
        <dbReference type="EMBL" id="OUC91716.1"/>
    </source>
</evidence>
<dbReference type="SUPFAM" id="SSF47336">
    <property type="entry name" value="ACP-like"/>
    <property type="match status" value="1"/>
</dbReference>
<organism evidence="6 7">
    <name type="scientific">Streptosporangium minutum</name>
    <dbReference type="NCBI Taxonomy" id="569862"/>
    <lineage>
        <taxon>Bacteria</taxon>
        <taxon>Bacillati</taxon>
        <taxon>Actinomycetota</taxon>
        <taxon>Actinomycetes</taxon>
        <taxon>Streptosporangiales</taxon>
        <taxon>Streptosporangiaceae</taxon>
        <taxon>Streptosporangium</taxon>
    </lineage>
</organism>
<dbReference type="SMART" id="SM00823">
    <property type="entry name" value="PKS_PP"/>
    <property type="match status" value="1"/>
</dbReference>